<feature type="domain" description="PhoU" evidence="9">
    <location>
        <begin position="126"/>
        <end position="210"/>
    </location>
</feature>
<dbReference type="Proteomes" id="UP000021816">
    <property type="component" value="Unassembled WGS sequence"/>
</dbReference>
<evidence type="ECO:0000259" key="9">
    <source>
        <dbReference type="Pfam" id="PF01895"/>
    </source>
</evidence>
<dbReference type="GO" id="GO:0045936">
    <property type="term" value="P:negative regulation of phosphate metabolic process"/>
    <property type="evidence" value="ECO:0007669"/>
    <property type="project" value="InterPro"/>
</dbReference>
<keyword evidence="6 8" id="KW-0592">Phosphate transport</keyword>
<evidence type="ECO:0000313" key="10">
    <source>
        <dbReference type="EMBL" id="EXI80899.1"/>
    </source>
</evidence>
<comment type="similarity">
    <text evidence="2 8">Belongs to the PhoU family.</text>
</comment>
<dbReference type="PANTHER" id="PTHR42930:SF3">
    <property type="entry name" value="PHOSPHATE-SPECIFIC TRANSPORT SYSTEM ACCESSORY PROTEIN PHOU"/>
    <property type="match status" value="1"/>
</dbReference>
<dbReference type="AlphaFoldDB" id="A0A011QPV3"/>
<dbReference type="PATRIC" id="fig|1454003.3.peg.1559"/>
<dbReference type="FunFam" id="1.20.58.220:FF:000004">
    <property type="entry name" value="Phosphate-specific transport system accessory protein PhoU"/>
    <property type="match status" value="1"/>
</dbReference>
<gene>
    <name evidence="10" type="primary">phoU_1</name>
    <name evidence="10" type="ORF">AW10_01512</name>
</gene>
<dbReference type="InterPro" id="IPR028366">
    <property type="entry name" value="PhoU"/>
</dbReference>
<evidence type="ECO:0000256" key="4">
    <source>
        <dbReference type="ARBA" id="ARBA00022448"/>
    </source>
</evidence>
<organism evidence="10 11">
    <name type="scientific">Candidatus Accumulibacter appositus</name>
    <dbReference type="NCBI Taxonomy" id="1454003"/>
    <lineage>
        <taxon>Bacteria</taxon>
        <taxon>Pseudomonadati</taxon>
        <taxon>Pseudomonadota</taxon>
        <taxon>Betaproteobacteria</taxon>
        <taxon>Candidatus Accumulibacter</taxon>
    </lineage>
</organism>
<evidence type="ECO:0000256" key="8">
    <source>
        <dbReference type="PIRNR" id="PIRNR003107"/>
    </source>
</evidence>
<evidence type="ECO:0000256" key="5">
    <source>
        <dbReference type="ARBA" id="ARBA00022490"/>
    </source>
</evidence>
<comment type="caution">
    <text evidence="10">The sequence shown here is derived from an EMBL/GenBank/DDBJ whole genome shotgun (WGS) entry which is preliminary data.</text>
</comment>
<feature type="domain" description="PhoU" evidence="9">
    <location>
        <begin position="20"/>
        <end position="106"/>
    </location>
</feature>
<dbReference type="Pfam" id="PF01895">
    <property type="entry name" value="PhoU"/>
    <property type="match status" value="2"/>
</dbReference>
<dbReference type="GO" id="GO:0030643">
    <property type="term" value="P:intracellular phosphate ion homeostasis"/>
    <property type="evidence" value="ECO:0007669"/>
    <property type="project" value="InterPro"/>
</dbReference>
<dbReference type="InterPro" id="IPR038078">
    <property type="entry name" value="PhoU-like_sf"/>
</dbReference>
<dbReference type="GO" id="GO:0005737">
    <property type="term" value="C:cytoplasm"/>
    <property type="evidence" value="ECO:0007669"/>
    <property type="project" value="UniProtKB-SubCell"/>
</dbReference>
<sequence>MSDHLSKQFDLELEHIRTRILQMGGLVESQVQSAIEAFSSGNLELMQQVVERDHDVDANEVGIDEDCTLLIARRQPTARDLRLVMAVSRIVTDLERVGDKAAKIASMSRKLHAAGSQRIPRLSDIQHCGRLATDMLQSALDSLARMDVDTAREVIGADKAIDAAFNAILRQLITYMMEDPRTISEALDIIWIAKAIERIGDHASNIAENVIYVVSGDDVRHTGAARMKADDA</sequence>
<evidence type="ECO:0000256" key="2">
    <source>
        <dbReference type="ARBA" id="ARBA00008107"/>
    </source>
</evidence>
<dbReference type="GO" id="GO:0006817">
    <property type="term" value="P:phosphate ion transport"/>
    <property type="evidence" value="ECO:0007669"/>
    <property type="project" value="UniProtKB-KW"/>
</dbReference>
<protein>
    <recommendedName>
        <fullName evidence="8">Phosphate-specific transport system accessory protein PhoU</fullName>
    </recommendedName>
</protein>
<proteinExistence type="inferred from homology"/>
<keyword evidence="5 8" id="KW-0963">Cytoplasm</keyword>
<evidence type="ECO:0000256" key="6">
    <source>
        <dbReference type="ARBA" id="ARBA00022592"/>
    </source>
</evidence>
<name>A0A011QPV3_9PROT</name>
<comment type="subcellular location">
    <subcellularLocation>
        <location evidence="1 8">Cytoplasm</location>
    </subcellularLocation>
</comment>
<dbReference type="SUPFAM" id="SSF109755">
    <property type="entry name" value="PhoU-like"/>
    <property type="match status" value="1"/>
</dbReference>
<dbReference type="NCBIfam" id="TIGR02135">
    <property type="entry name" value="phoU_full"/>
    <property type="match status" value="1"/>
</dbReference>
<comment type="subunit">
    <text evidence="3 8">Homodimer.</text>
</comment>
<reference evidence="10 11" key="1">
    <citation type="submission" date="2014-02" db="EMBL/GenBank/DDBJ databases">
        <title>Expanding our view of genomic diversity in Candidatus Accumulibacter clades.</title>
        <authorList>
            <person name="Skennerton C.T."/>
            <person name="Barr J.J."/>
            <person name="Slater F.R."/>
            <person name="Bond P.L."/>
            <person name="Tyson G.W."/>
        </authorList>
    </citation>
    <scope>NUCLEOTIDE SEQUENCE [LARGE SCALE GENOMIC DNA]</scope>
    <source>
        <strain evidence="11">BA-92</strain>
    </source>
</reference>
<dbReference type="PIRSF" id="PIRSF003107">
    <property type="entry name" value="PhoU"/>
    <property type="match status" value="1"/>
</dbReference>
<dbReference type="PANTHER" id="PTHR42930">
    <property type="entry name" value="PHOSPHATE-SPECIFIC TRANSPORT SYSTEM ACCESSORY PROTEIN PHOU"/>
    <property type="match status" value="1"/>
</dbReference>
<accession>A0A011QPV3</accession>
<dbReference type="InterPro" id="IPR026022">
    <property type="entry name" value="PhoU_dom"/>
</dbReference>
<dbReference type="EMBL" id="JEMX01000028">
    <property type="protein sequence ID" value="EXI80899.1"/>
    <property type="molecule type" value="Genomic_DNA"/>
</dbReference>
<dbReference type="STRING" id="1454003.AW10_01512"/>
<evidence type="ECO:0000256" key="3">
    <source>
        <dbReference type="ARBA" id="ARBA00011738"/>
    </source>
</evidence>
<evidence type="ECO:0000256" key="7">
    <source>
        <dbReference type="ARBA" id="ARBA00056181"/>
    </source>
</evidence>
<evidence type="ECO:0000313" key="11">
    <source>
        <dbReference type="Proteomes" id="UP000021816"/>
    </source>
</evidence>
<evidence type="ECO:0000256" key="1">
    <source>
        <dbReference type="ARBA" id="ARBA00004496"/>
    </source>
</evidence>
<keyword evidence="4 8" id="KW-0813">Transport</keyword>
<dbReference type="Gene3D" id="1.20.58.220">
    <property type="entry name" value="Phosphate transport system protein phou homolog 2, domain 2"/>
    <property type="match status" value="2"/>
</dbReference>
<comment type="function">
    <text evidence="7 8">Plays a role in the regulation of phosphate uptake.</text>
</comment>